<dbReference type="GO" id="GO:0015074">
    <property type="term" value="P:DNA integration"/>
    <property type="evidence" value="ECO:0007669"/>
    <property type="project" value="InterPro"/>
</dbReference>
<feature type="domain" description="Integrase catalytic" evidence="1">
    <location>
        <begin position="75"/>
        <end position="236"/>
    </location>
</feature>
<dbReference type="KEGG" id="nba:CUN60_03655"/>
<dbReference type="InterPro" id="IPR048020">
    <property type="entry name" value="Transpos_IS3"/>
</dbReference>
<dbReference type="GO" id="GO:0003676">
    <property type="term" value="F:nucleic acid binding"/>
    <property type="evidence" value="ECO:0007669"/>
    <property type="project" value="InterPro"/>
</dbReference>
<evidence type="ECO:0000313" key="5">
    <source>
        <dbReference type="EMBL" id="AUR52475.1"/>
    </source>
</evidence>
<protein>
    <submittedName>
        <fullName evidence="4">IS3 family transposase</fullName>
    </submittedName>
</protein>
<dbReference type="Proteomes" id="UP000236655">
    <property type="component" value="Chromosome"/>
</dbReference>
<gene>
    <name evidence="2" type="ORF">CUN60_03655</name>
    <name evidence="3" type="ORF">CUN60_05545</name>
    <name evidence="4" type="ORF">CUN60_08375</name>
    <name evidence="5" type="ORF">CUN60_09250</name>
    <name evidence="6" type="ORF">CUN60_09550</name>
</gene>
<dbReference type="Pfam" id="PF13276">
    <property type="entry name" value="HTH_21"/>
    <property type="match status" value="1"/>
</dbReference>
<dbReference type="KEGG" id="nba:CUN60_09250"/>
<dbReference type="KEGG" id="nba:CUN60_09550"/>
<dbReference type="EMBL" id="CP024847">
    <property type="protein sequence ID" value="AUR52531.1"/>
    <property type="molecule type" value="Genomic_DNA"/>
</dbReference>
<dbReference type="InterPro" id="IPR001584">
    <property type="entry name" value="Integrase_cat-core"/>
</dbReference>
<dbReference type="PANTHER" id="PTHR46889:SF4">
    <property type="entry name" value="TRANSPOSASE INSO FOR INSERTION SEQUENCE ELEMENT IS911B-RELATED"/>
    <property type="match status" value="1"/>
</dbReference>
<reference evidence="7" key="1">
    <citation type="submission" date="2017-11" db="EMBL/GenBank/DDBJ databases">
        <authorList>
            <person name="Chan K.G."/>
            <person name="Lee L.S."/>
        </authorList>
    </citation>
    <scope>NUCLEOTIDE SEQUENCE [LARGE SCALE GENOMIC DNA]</scope>
    <source>
        <strain evidence="7">DSM 100970</strain>
    </source>
</reference>
<dbReference type="PROSITE" id="PS50994">
    <property type="entry name" value="INTEGRASE"/>
    <property type="match status" value="1"/>
</dbReference>
<dbReference type="InterPro" id="IPR036397">
    <property type="entry name" value="RNaseH_sf"/>
</dbReference>
<keyword evidence="7" id="KW-1185">Reference proteome</keyword>
<evidence type="ECO:0000313" key="2">
    <source>
        <dbReference type="EMBL" id="AUR51429.1"/>
    </source>
</evidence>
<sequence>MVMDSIKAIYIKSKGRYGYRRIRDTLTSKQGMVISYKKVLRLMRKLGLKSRIRKKRNFFGNENLLAANILNRKFQSNLPNRKLVTDITYLKVRGVNYYLSVIYDLFNNEVKSYELSKYNDNPLVIETIKRAFPSMSNDQLILHSDQGSQYTSIAYTSLLKSLGITKSMSRRGNCLDNACIESFFGHLKSESIYLEQISTYEELKLLIDEYIYFYNNDRIQRKLRKMAPIEYRNHFESTRGFL</sequence>
<dbReference type="PANTHER" id="PTHR46889">
    <property type="entry name" value="TRANSPOSASE INSF FOR INSERTION SEQUENCE IS3B-RELATED"/>
    <property type="match status" value="1"/>
</dbReference>
<organism evidence="4 7">
    <name type="scientific">Aquella oligotrophica</name>
    <dbReference type="NCBI Taxonomy" id="2067065"/>
    <lineage>
        <taxon>Bacteria</taxon>
        <taxon>Pseudomonadati</taxon>
        <taxon>Pseudomonadota</taxon>
        <taxon>Betaproteobacteria</taxon>
        <taxon>Neisseriales</taxon>
        <taxon>Neisseriaceae</taxon>
        <taxon>Aquella</taxon>
    </lineage>
</organism>
<dbReference type="InterPro" id="IPR050900">
    <property type="entry name" value="Transposase_IS3/IS150/IS904"/>
</dbReference>
<dbReference type="KEGG" id="nba:CUN60_05545"/>
<evidence type="ECO:0000313" key="7">
    <source>
        <dbReference type="Proteomes" id="UP000236655"/>
    </source>
</evidence>
<dbReference type="InterPro" id="IPR025948">
    <property type="entry name" value="HTH-like_dom"/>
</dbReference>
<evidence type="ECO:0000259" key="1">
    <source>
        <dbReference type="PROSITE" id="PS50994"/>
    </source>
</evidence>
<dbReference type="EMBL" id="CP024847">
    <property type="protein sequence ID" value="AUR52309.1"/>
    <property type="molecule type" value="Genomic_DNA"/>
</dbReference>
<name>A0A2I7N784_9NEIS</name>
<dbReference type="NCBIfam" id="NF033516">
    <property type="entry name" value="transpos_IS3"/>
    <property type="match status" value="1"/>
</dbReference>
<reference evidence="4" key="2">
    <citation type="submission" date="2017-11" db="EMBL/GenBank/DDBJ databases">
        <authorList>
            <person name="Han C.G."/>
        </authorList>
    </citation>
    <scope>NUCLEOTIDE SEQUENCE [LARGE SCALE GENOMIC DNA]</scope>
    <source>
        <strain evidence="4">DSM 100970</strain>
    </source>
</reference>
<dbReference type="KEGG" id="nba:CUN60_08375"/>
<dbReference type="Gene3D" id="3.30.420.10">
    <property type="entry name" value="Ribonuclease H-like superfamily/Ribonuclease H"/>
    <property type="match status" value="1"/>
</dbReference>
<evidence type="ECO:0000313" key="6">
    <source>
        <dbReference type="EMBL" id="AUR52531.1"/>
    </source>
</evidence>
<proteinExistence type="predicted"/>
<dbReference type="EMBL" id="CP024847">
    <property type="protein sequence ID" value="AUR51429.1"/>
    <property type="molecule type" value="Genomic_DNA"/>
</dbReference>
<accession>A0A2I7N784</accession>
<dbReference type="SUPFAM" id="SSF53098">
    <property type="entry name" value="Ribonuclease H-like"/>
    <property type="match status" value="1"/>
</dbReference>
<dbReference type="EMBL" id="CP024847">
    <property type="protein sequence ID" value="AUR52475.1"/>
    <property type="molecule type" value="Genomic_DNA"/>
</dbReference>
<dbReference type="Pfam" id="PF13333">
    <property type="entry name" value="rve_2"/>
    <property type="match status" value="1"/>
</dbReference>
<evidence type="ECO:0000313" key="3">
    <source>
        <dbReference type="EMBL" id="AUR51778.1"/>
    </source>
</evidence>
<dbReference type="AlphaFoldDB" id="A0A2I7N784"/>
<dbReference type="Pfam" id="PF00665">
    <property type="entry name" value="rve"/>
    <property type="match status" value="1"/>
</dbReference>
<evidence type="ECO:0000313" key="4">
    <source>
        <dbReference type="EMBL" id="AUR52309.1"/>
    </source>
</evidence>
<dbReference type="InterPro" id="IPR012337">
    <property type="entry name" value="RNaseH-like_sf"/>
</dbReference>
<dbReference type="EMBL" id="CP024847">
    <property type="protein sequence ID" value="AUR51778.1"/>
    <property type="molecule type" value="Genomic_DNA"/>
</dbReference>